<evidence type="ECO:0000313" key="2">
    <source>
        <dbReference type="Proteomes" id="UP000184148"/>
    </source>
</evidence>
<dbReference type="STRING" id="1121429.SAMN02745133_01958"/>
<sequence length="139" mass="16288">MKTLVDKLRTYGVQFSIQGGKPNIKLPWKSPKEIPGDAMALLQKLRSAKHDELLKVISWDEAKADSAWMEVYNEVRAAYPAGCYEWVEKHRPDIKKHIDQVLAEVENSYRENMDAFLEAVNKWGRYHFAMFKIYRENIN</sequence>
<dbReference type="Proteomes" id="UP000184148">
    <property type="component" value="Unassembled WGS sequence"/>
</dbReference>
<dbReference type="RefSeq" id="WP_073239212.1">
    <property type="nucleotide sequence ID" value="NZ_FQUY01000013.1"/>
</dbReference>
<keyword evidence="2" id="KW-1185">Reference proteome</keyword>
<protein>
    <submittedName>
        <fullName evidence="1">Uncharacterized protein</fullName>
    </submittedName>
</protein>
<evidence type="ECO:0000313" key="1">
    <source>
        <dbReference type="EMBL" id="SHF15895.1"/>
    </source>
</evidence>
<dbReference type="EMBL" id="FQUY01000013">
    <property type="protein sequence ID" value="SHF15895.1"/>
    <property type="molecule type" value="Genomic_DNA"/>
</dbReference>
<accession>A0A1M4ZD55</accession>
<dbReference type="AlphaFoldDB" id="A0A1M4ZD55"/>
<reference evidence="2" key="1">
    <citation type="submission" date="2016-11" db="EMBL/GenBank/DDBJ databases">
        <authorList>
            <person name="Varghese N."/>
            <person name="Submissions S."/>
        </authorList>
    </citation>
    <scope>NUCLEOTIDE SEQUENCE [LARGE SCALE GENOMIC DNA]</scope>
    <source>
        <strain evidence="2">DSM 12395</strain>
    </source>
</reference>
<name>A0A1M4ZD55_9FIRM</name>
<gene>
    <name evidence="1" type="ORF">SAMN02745133_01958</name>
</gene>
<organism evidence="1 2">
    <name type="scientific">Desulforamulus putei DSM 12395</name>
    <dbReference type="NCBI Taxonomy" id="1121429"/>
    <lineage>
        <taxon>Bacteria</taxon>
        <taxon>Bacillati</taxon>
        <taxon>Bacillota</taxon>
        <taxon>Clostridia</taxon>
        <taxon>Eubacteriales</taxon>
        <taxon>Peptococcaceae</taxon>
        <taxon>Desulforamulus</taxon>
    </lineage>
</organism>
<proteinExistence type="predicted"/>
<dbReference type="OrthoDB" id="95438at2"/>